<reference evidence="3" key="1">
    <citation type="journal article" date="2023" name="Mol. Phylogenet. Evol.">
        <title>Genome-scale phylogeny and comparative genomics of the fungal order Sordariales.</title>
        <authorList>
            <person name="Hensen N."/>
            <person name="Bonometti L."/>
            <person name="Westerberg I."/>
            <person name="Brannstrom I.O."/>
            <person name="Guillou S."/>
            <person name="Cros-Aarteil S."/>
            <person name="Calhoun S."/>
            <person name="Haridas S."/>
            <person name="Kuo A."/>
            <person name="Mondo S."/>
            <person name="Pangilinan J."/>
            <person name="Riley R."/>
            <person name="LaButti K."/>
            <person name="Andreopoulos B."/>
            <person name="Lipzen A."/>
            <person name="Chen C."/>
            <person name="Yan M."/>
            <person name="Daum C."/>
            <person name="Ng V."/>
            <person name="Clum A."/>
            <person name="Steindorff A."/>
            <person name="Ohm R.A."/>
            <person name="Martin F."/>
            <person name="Silar P."/>
            <person name="Natvig D.O."/>
            <person name="Lalanne C."/>
            <person name="Gautier V."/>
            <person name="Ament-Velasquez S.L."/>
            <person name="Kruys A."/>
            <person name="Hutchinson M.I."/>
            <person name="Powell A.J."/>
            <person name="Barry K."/>
            <person name="Miller A.N."/>
            <person name="Grigoriev I.V."/>
            <person name="Debuchy R."/>
            <person name="Gladieux P."/>
            <person name="Hiltunen Thoren M."/>
            <person name="Johannesson H."/>
        </authorList>
    </citation>
    <scope>NUCLEOTIDE SEQUENCE</scope>
    <source>
        <strain evidence="3">PSN324</strain>
    </source>
</reference>
<feature type="compositionally biased region" description="Low complexity" evidence="1">
    <location>
        <begin position="47"/>
        <end position="59"/>
    </location>
</feature>
<dbReference type="AlphaFoldDB" id="A0AAV9HV27"/>
<evidence type="ECO:0008006" key="5">
    <source>
        <dbReference type="Google" id="ProtNLM"/>
    </source>
</evidence>
<dbReference type="EMBL" id="MU864957">
    <property type="protein sequence ID" value="KAK4463666.1"/>
    <property type="molecule type" value="Genomic_DNA"/>
</dbReference>
<feature type="region of interest" description="Disordered" evidence="1">
    <location>
        <begin position="42"/>
        <end position="61"/>
    </location>
</feature>
<evidence type="ECO:0000313" key="4">
    <source>
        <dbReference type="Proteomes" id="UP001321749"/>
    </source>
</evidence>
<evidence type="ECO:0000256" key="2">
    <source>
        <dbReference type="SAM" id="SignalP"/>
    </source>
</evidence>
<accession>A0AAV9HV27</accession>
<gene>
    <name evidence="3" type="ORF">QBC42DRAFT_265335</name>
</gene>
<name>A0AAV9HV27_9PEZI</name>
<dbReference type="Proteomes" id="UP001321749">
    <property type="component" value="Unassembled WGS sequence"/>
</dbReference>
<feature type="chain" id="PRO_5043552660" description="Secreted protein" evidence="2">
    <location>
        <begin position="19"/>
        <end position="215"/>
    </location>
</feature>
<comment type="caution">
    <text evidence="3">The sequence shown here is derived from an EMBL/GenBank/DDBJ whole genome shotgun (WGS) entry which is preliminary data.</text>
</comment>
<organism evidence="3 4">
    <name type="scientific">Cladorrhinum samala</name>
    <dbReference type="NCBI Taxonomy" id="585594"/>
    <lineage>
        <taxon>Eukaryota</taxon>
        <taxon>Fungi</taxon>
        <taxon>Dikarya</taxon>
        <taxon>Ascomycota</taxon>
        <taxon>Pezizomycotina</taxon>
        <taxon>Sordariomycetes</taxon>
        <taxon>Sordariomycetidae</taxon>
        <taxon>Sordariales</taxon>
        <taxon>Podosporaceae</taxon>
        <taxon>Cladorrhinum</taxon>
    </lineage>
</organism>
<keyword evidence="4" id="KW-1185">Reference proteome</keyword>
<keyword evidence="2" id="KW-0732">Signal</keyword>
<reference evidence="3" key="2">
    <citation type="submission" date="2023-06" db="EMBL/GenBank/DDBJ databases">
        <authorList>
            <consortium name="Lawrence Berkeley National Laboratory"/>
            <person name="Mondo S.J."/>
            <person name="Hensen N."/>
            <person name="Bonometti L."/>
            <person name="Westerberg I."/>
            <person name="Brannstrom I.O."/>
            <person name="Guillou S."/>
            <person name="Cros-Aarteil S."/>
            <person name="Calhoun S."/>
            <person name="Haridas S."/>
            <person name="Kuo A."/>
            <person name="Pangilinan J."/>
            <person name="Riley R."/>
            <person name="Labutti K."/>
            <person name="Andreopoulos B."/>
            <person name="Lipzen A."/>
            <person name="Chen C."/>
            <person name="Yanf M."/>
            <person name="Daum C."/>
            <person name="Ng V."/>
            <person name="Clum A."/>
            <person name="Steindorff A."/>
            <person name="Ohm R."/>
            <person name="Martin F."/>
            <person name="Silar P."/>
            <person name="Natvig D."/>
            <person name="Lalanne C."/>
            <person name="Gautier V."/>
            <person name="Ament-Velasquez S.L."/>
            <person name="Kruys A."/>
            <person name="Hutchinson M.I."/>
            <person name="Powell A.J."/>
            <person name="Barry K."/>
            <person name="Miller A.N."/>
            <person name="Grigoriev I.V."/>
            <person name="Debuchy R."/>
            <person name="Gladieux P."/>
            <person name="Thoren M.H."/>
            <person name="Johannesson H."/>
        </authorList>
    </citation>
    <scope>NUCLEOTIDE SEQUENCE</scope>
    <source>
        <strain evidence="3">PSN324</strain>
    </source>
</reference>
<proteinExistence type="predicted"/>
<evidence type="ECO:0000256" key="1">
    <source>
        <dbReference type="SAM" id="MobiDB-lite"/>
    </source>
</evidence>
<protein>
    <recommendedName>
        <fullName evidence="5">Secreted protein</fullName>
    </recommendedName>
</protein>
<feature type="signal peptide" evidence="2">
    <location>
        <begin position="1"/>
        <end position="18"/>
    </location>
</feature>
<sequence>MITHLLFLFFFLFFLSSRMEVGCCCECGMCAYGSVSSTQPLFPPNPQQQHQHQQHHQQQTTNLARPGCLRTEMTFKGKEVIPNNNTVGRQPRPTGPNSQPFFFLFSLLPSYPFACACACACAGPPHGSIQTAPPFFHTRLCTYVRVEKGGRRVEKGNQRPRRFGTRPTHIRYSEATPQNPEAPPGSMILIRQLLLWCVCVCGGVVFFGPQTRPRL</sequence>
<evidence type="ECO:0000313" key="3">
    <source>
        <dbReference type="EMBL" id="KAK4463666.1"/>
    </source>
</evidence>